<evidence type="ECO:0000259" key="8">
    <source>
        <dbReference type="PROSITE" id="PS51918"/>
    </source>
</evidence>
<dbReference type="PROSITE" id="PS01091">
    <property type="entry name" value="TATD_3"/>
    <property type="match status" value="1"/>
</dbReference>
<evidence type="ECO:0000256" key="2">
    <source>
        <dbReference type="ARBA" id="ARBA00009275"/>
    </source>
</evidence>
<dbReference type="GO" id="GO:0051536">
    <property type="term" value="F:iron-sulfur cluster binding"/>
    <property type="evidence" value="ECO:0007669"/>
    <property type="project" value="UniProtKB-KW"/>
</dbReference>
<dbReference type="FunFam" id="3.20.20.140:FF:000005">
    <property type="entry name" value="TatD family hydrolase"/>
    <property type="match status" value="1"/>
</dbReference>
<dbReference type="SUPFAM" id="SSF51556">
    <property type="entry name" value="Metallo-dependent hydrolases"/>
    <property type="match status" value="1"/>
</dbReference>
<dbReference type="CDD" id="cd01335">
    <property type="entry name" value="Radical_SAM"/>
    <property type="match status" value="1"/>
</dbReference>
<dbReference type="NCBIfam" id="TIGR04038">
    <property type="entry name" value="tatD_link_rSAM"/>
    <property type="match status" value="1"/>
</dbReference>
<evidence type="ECO:0000256" key="5">
    <source>
        <dbReference type="ARBA" id="ARBA00022801"/>
    </source>
</evidence>
<evidence type="ECO:0000256" key="7">
    <source>
        <dbReference type="ARBA" id="ARBA00023014"/>
    </source>
</evidence>
<dbReference type="InterPro" id="IPR018228">
    <property type="entry name" value="DNase_TatD-rel_CS"/>
</dbReference>
<keyword evidence="3" id="KW-0949">S-adenosyl-L-methionine</keyword>
<dbReference type="GO" id="GO:0016788">
    <property type="term" value="F:hydrolase activity, acting on ester bonds"/>
    <property type="evidence" value="ECO:0007669"/>
    <property type="project" value="InterPro"/>
</dbReference>
<keyword evidence="5" id="KW-0378">Hydrolase</keyword>
<feature type="domain" description="Radical SAM core" evidence="8">
    <location>
        <begin position="268"/>
        <end position="459"/>
    </location>
</feature>
<dbReference type="NCBIfam" id="TIGR00010">
    <property type="entry name" value="YchF/TatD family DNA exonuclease"/>
    <property type="match status" value="1"/>
</dbReference>
<evidence type="ECO:0000256" key="4">
    <source>
        <dbReference type="ARBA" id="ARBA00022723"/>
    </source>
</evidence>
<evidence type="ECO:0000256" key="3">
    <source>
        <dbReference type="ARBA" id="ARBA00022691"/>
    </source>
</evidence>
<dbReference type="EMBL" id="LO017727">
    <property type="protein sequence ID" value="CRH05007.1"/>
    <property type="molecule type" value="Genomic_DNA"/>
</dbReference>
<dbReference type="SFLD" id="SFLDS00029">
    <property type="entry name" value="Radical_SAM"/>
    <property type="match status" value="1"/>
</dbReference>
<evidence type="ECO:0000256" key="1">
    <source>
        <dbReference type="ARBA" id="ARBA00001966"/>
    </source>
</evidence>
<accession>A0A1S7LG18</accession>
<dbReference type="InterPro" id="IPR007197">
    <property type="entry name" value="rSAM"/>
</dbReference>
<dbReference type="PANTHER" id="PTHR46124">
    <property type="entry name" value="D-AMINOACYL-TRNA DEACYLASE"/>
    <property type="match status" value="1"/>
</dbReference>
<dbReference type="InterPro" id="IPR015991">
    <property type="entry name" value="TatD/YcfH-like"/>
</dbReference>
<comment type="similarity">
    <text evidence="2">Belongs to the metallo-dependent hydrolases superfamily. TatD-type hydrolase family.</text>
</comment>
<dbReference type="Gene3D" id="3.20.20.140">
    <property type="entry name" value="Metal-dependent hydrolases"/>
    <property type="match status" value="1"/>
</dbReference>
<proteinExistence type="inferred from homology"/>
<dbReference type="Pfam" id="PF04055">
    <property type="entry name" value="Radical_SAM"/>
    <property type="match status" value="1"/>
</dbReference>
<dbReference type="GO" id="GO:0005829">
    <property type="term" value="C:cytosol"/>
    <property type="evidence" value="ECO:0007669"/>
    <property type="project" value="TreeGrafter"/>
</dbReference>
<dbReference type="PROSITE" id="PS51918">
    <property type="entry name" value="RADICAL_SAM"/>
    <property type="match status" value="1"/>
</dbReference>
<dbReference type="AlphaFoldDB" id="A0A1S7LG18"/>
<dbReference type="InterPro" id="IPR058240">
    <property type="entry name" value="rSAM_sf"/>
</dbReference>
<keyword evidence="7" id="KW-0411">Iron-sulfur</keyword>
<gene>
    <name evidence="9" type="ORF">MAGMO_0806</name>
</gene>
<dbReference type="Pfam" id="PF01026">
    <property type="entry name" value="TatD_DNase"/>
    <property type="match status" value="1"/>
</dbReference>
<dbReference type="InterPro" id="IPR032466">
    <property type="entry name" value="Metal_Hydrolase"/>
</dbReference>
<name>A0A1S7LG18_MAGMO</name>
<dbReference type="GO" id="GO:0004536">
    <property type="term" value="F:DNA nuclease activity"/>
    <property type="evidence" value="ECO:0007669"/>
    <property type="project" value="InterPro"/>
</dbReference>
<dbReference type="InterPro" id="IPR013785">
    <property type="entry name" value="Aldolase_TIM"/>
</dbReference>
<reference evidence="9" key="1">
    <citation type="submission" date="2015-04" db="EMBL/GenBank/DDBJ databases">
        <authorList>
            <person name="Syromyatnikov M.Y."/>
            <person name="Popov V.N."/>
        </authorList>
    </citation>
    <scope>NUCLEOTIDE SEQUENCE</scope>
    <source>
        <strain evidence="9">MO-1</strain>
    </source>
</reference>
<evidence type="ECO:0000256" key="6">
    <source>
        <dbReference type="ARBA" id="ARBA00023004"/>
    </source>
</evidence>
<dbReference type="InterPro" id="IPR001130">
    <property type="entry name" value="TatD-like"/>
</dbReference>
<organism evidence="9">
    <name type="scientific">Magnetococcus massalia (strain MO-1)</name>
    <dbReference type="NCBI Taxonomy" id="451514"/>
    <lineage>
        <taxon>Bacteria</taxon>
        <taxon>Pseudomonadati</taxon>
        <taxon>Pseudomonadota</taxon>
        <taxon>Magnetococcia</taxon>
        <taxon>Magnetococcales</taxon>
        <taxon>Magnetococcaceae</taxon>
        <taxon>Magnetococcus</taxon>
    </lineage>
</organism>
<protein>
    <submittedName>
        <fullName evidence="9">Putative TatD-related deoxyribonuclease with Radical SAM domain</fullName>
    </submittedName>
</protein>
<keyword evidence="4" id="KW-0479">Metal-binding</keyword>
<dbReference type="SFLD" id="SFLDG01111">
    <property type="entry name" value="Uncharacterised_Radical_SAM_Su"/>
    <property type="match status" value="1"/>
</dbReference>
<dbReference type="PANTHER" id="PTHR46124:SF2">
    <property type="entry name" value="D-AMINOACYL-TRNA DEACYLASE"/>
    <property type="match status" value="1"/>
</dbReference>
<sequence length="459" mass="50868">MLLADSHAHLTFDAFKEDLEQVLNRAEDANVRYINVIDTQLEEMPELLALTQRRPHIYTTVGIHPHYADQNRDITVEDILAYTDHPKVVAVGECGLDYYYDNASPENQQRVFRTHIQAARKAKLPLVVHARDAEADTMRIMQEEGAAECGAVIHCFTGSMALAKWAVEEGFYISFSGIVSFHTAKELQEVAAFVPSDRIMVETDAPYLAPDPHRGKRNEPAFVARTAAVIAKLRKTKPKDFAELTTENYRRLFRVDGPRTSEKGVLAYPIGNRLYMNVTHGCTLKCHFCPKWSAPVVRGFDLDLKANPSAAELIEAFGELAALDEIVFCGYGEPTLRLDVMLEVAAAAKRLGKQVRLNTDGLANLVYQEDVTPRFKGLIDAISISLNGQNEAIYNQHCLPSKEGAYPALLHFIDAVKAHVPEVSLTAISGLEGVDIPACAKIAREKGVKFRARALNIVG</sequence>
<dbReference type="GO" id="GO:0046872">
    <property type="term" value="F:metal ion binding"/>
    <property type="evidence" value="ECO:0007669"/>
    <property type="project" value="UniProtKB-KW"/>
</dbReference>
<keyword evidence="6" id="KW-0408">Iron</keyword>
<dbReference type="SUPFAM" id="SSF102114">
    <property type="entry name" value="Radical SAM enzymes"/>
    <property type="match status" value="1"/>
</dbReference>
<comment type="cofactor">
    <cofactor evidence="1">
        <name>[4Fe-4S] cluster</name>
        <dbReference type="ChEBI" id="CHEBI:49883"/>
    </cofactor>
</comment>
<dbReference type="Gene3D" id="3.20.20.70">
    <property type="entry name" value="Aldolase class I"/>
    <property type="match status" value="1"/>
</dbReference>
<dbReference type="InterPro" id="IPR023821">
    <property type="entry name" value="rSAM_TatD-assoc"/>
</dbReference>
<dbReference type="CDD" id="cd01310">
    <property type="entry name" value="TatD_DNAse"/>
    <property type="match status" value="1"/>
</dbReference>
<evidence type="ECO:0000313" key="9">
    <source>
        <dbReference type="EMBL" id="CRH05007.1"/>
    </source>
</evidence>